<feature type="non-terminal residue" evidence="1">
    <location>
        <position position="1"/>
    </location>
</feature>
<reference evidence="1" key="1">
    <citation type="submission" date="2021-02" db="EMBL/GenBank/DDBJ databases">
        <authorList>
            <person name="Nowell W R."/>
        </authorList>
    </citation>
    <scope>NUCLEOTIDE SEQUENCE</scope>
</reference>
<evidence type="ECO:0000313" key="1">
    <source>
        <dbReference type="EMBL" id="CAF1478405.1"/>
    </source>
</evidence>
<evidence type="ECO:0000313" key="2">
    <source>
        <dbReference type="Proteomes" id="UP000663854"/>
    </source>
</evidence>
<gene>
    <name evidence="1" type="ORF">PYM288_LOCUS37651</name>
</gene>
<dbReference type="EMBL" id="CAJNOH010008368">
    <property type="protein sequence ID" value="CAF1478405.1"/>
    <property type="molecule type" value="Genomic_DNA"/>
</dbReference>
<comment type="caution">
    <text evidence="1">The sequence shown here is derived from an EMBL/GenBank/DDBJ whole genome shotgun (WGS) entry which is preliminary data.</text>
</comment>
<protein>
    <submittedName>
        <fullName evidence="1">Uncharacterized protein</fullName>
    </submittedName>
</protein>
<dbReference type="Proteomes" id="UP000663854">
    <property type="component" value="Unassembled WGS sequence"/>
</dbReference>
<sequence>TKTNWKKSENAGNDLLSINTTTTKVDDEITM</sequence>
<name>A0A815RP46_9BILA</name>
<accession>A0A815RP46</accession>
<dbReference type="AlphaFoldDB" id="A0A815RP46"/>
<organism evidence="1 2">
    <name type="scientific">Rotaria sordida</name>
    <dbReference type="NCBI Taxonomy" id="392033"/>
    <lineage>
        <taxon>Eukaryota</taxon>
        <taxon>Metazoa</taxon>
        <taxon>Spiralia</taxon>
        <taxon>Gnathifera</taxon>
        <taxon>Rotifera</taxon>
        <taxon>Eurotatoria</taxon>
        <taxon>Bdelloidea</taxon>
        <taxon>Philodinida</taxon>
        <taxon>Philodinidae</taxon>
        <taxon>Rotaria</taxon>
    </lineage>
</organism>
<proteinExistence type="predicted"/>